<feature type="compositionally biased region" description="Low complexity" evidence="2">
    <location>
        <begin position="172"/>
        <end position="193"/>
    </location>
</feature>
<proteinExistence type="inferred from homology"/>
<dbReference type="OrthoDB" id="265761at2759"/>
<protein>
    <recommendedName>
        <fullName evidence="5">Thioesterase/thiol ester dehydrase-isomerase</fullName>
    </recommendedName>
</protein>
<name>A0A4Y7SK57_COPMI</name>
<reference evidence="3 4" key="1">
    <citation type="journal article" date="2019" name="Nat. Ecol. Evol.">
        <title>Megaphylogeny resolves global patterns of mushroom evolution.</title>
        <authorList>
            <person name="Varga T."/>
            <person name="Krizsan K."/>
            <person name="Foldi C."/>
            <person name="Dima B."/>
            <person name="Sanchez-Garcia M."/>
            <person name="Sanchez-Ramirez S."/>
            <person name="Szollosi G.J."/>
            <person name="Szarkandi J.G."/>
            <person name="Papp V."/>
            <person name="Albert L."/>
            <person name="Andreopoulos W."/>
            <person name="Angelini C."/>
            <person name="Antonin V."/>
            <person name="Barry K.W."/>
            <person name="Bougher N.L."/>
            <person name="Buchanan P."/>
            <person name="Buyck B."/>
            <person name="Bense V."/>
            <person name="Catcheside P."/>
            <person name="Chovatia M."/>
            <person name="Cooper J."/>
            <person name="Damon W."/>
            <person name="Desjardin D."/>
            <person name="Finy P."/>
            <person name="Geml J."/>
            <person name="Haridas S."/>
            <person name="Hughes K."/>
            <person name="Justo A."/>
            <person name="Karasinski D."/>
            <person name="Kautmanova I."/>
            <person name="Kiss B."/>
            <person name="Kocsube S."/>
            <person name="Kotiranta H."/>
            <person name="LaButti K.M."/>
            <person name="Lechner B.E."/>
            <person name="Liimatainen K."/>
            <person name="Lipzen A."/>
            <person name="Lukacs Z."/>
            <person name="Mihaltcheva S."/>
            <person name="Morgado L.N."/>
            <person name="Niskanen T."/>
            <person name="Noordeloos M.E."/>
            <person name="Ohm R.A."/>
            <person name="Ortiz-Santana B."/>
            <person name="Ovrebo C."/>
            <person name="Racz N."/>
            <person name="Riley R."/>
            <person name="Savchenko A."/>
            <person name="Shiryaev A."/>
            <person name="Soop K."/>
            <person name="Spirin V."/>
            <person name="Szebenyi C."/>
            <person name="Tomsovsky M."/>
            <person name="Tulloss R.E."/>
            <person name="Uehling J."/>
            <person name="Grigoriev I.V."/>
            <person name="Vagvolgyi C."/>
            <person name="Papp T."/>
            <person name="Martin F.M."/>
            <person name="Miettinen O."/>
            <person name="Hibbett D.S."/>
            <person name="Nagy L.G."/>
        </authorList>
    </citation>
    <scope>NUCLEOTIDE SEQUENCE [LARGE SCALE GENOMIC DNA]</scope>
    <source>
        <strain evidence="3 4">FP101781</strain>
    </source>
</reference>
<evidence type="ECO:0000313" key="3">
    <source>
        <dbReference type="EMBL" id="TEB22205.1"/>
    </source>
</evidence>
<gene>
    <name evidence="3" type="ORF">FA13DRAFT_1641704</name>
</gene>
<dbReference type="Proteomes" id="UP000298030">
    <property type="component" value="Unassembled WGS sequence"/>
</dbReference>
<dbReference type="InterPro" id="IPR051490">
    <property type="entry name" value="THEM6_lcsJ_thioesterase"/>
</dbReference>
<sequence>RPVLRCTLRDWFHALRVKLSRRDVGRHLEDRWLDTVPLVGTSPFEYRDTFRTRATLDECDYNIHLSNSSYAKVLDIARFESVVRLFPLLFRSGAGMALGASHFHFIKEIPALQEFEIRTSIGSWDHKWLYMVSKFVSRPPRSNRVTISLSQRSRAASHASDAGYDRSWKPDSSTLSLPSPPLTSASSRSLSPASSASSSPSFFYESDGSLVYTVVVAQVCFKANRITIPPSVVLASNGFCSPPDSIAGAGSRSKPSSPELPPHWPKFKTIASPAHGGSLKHLYEFYRGGWRSVPEDERWWENALGGYVEIHRATASLELARLREGLESARSL</sequence>
<evidence type="ECO:0000313" key="4">
    <source>
        <dbReference type="Proteomes" id="UP000298030"/>
    </source>
</evidence>
<dbReference type="EMBL" id="QPFP01000095">
    <property type="protein sequence ID" value="TEB22205.1"/>
    <property type="molecule type" value="Genomic_DNA"/>
</dbReference>
<dbReference type="SUPFAM" id="SSF54637">
    <property type="entry name" value="Thioesterase/thiol ester dehydrase-isomerase"/>
    <property type="match status" value="1"/>
</dbReference>
<accession>A0A4Y7SK57</accession>
<dbReference type="InterPro" id="IPR029069">
    <property type="entry name" value="HotDog_dom_sf"/>
</dbReference>
<dbReference type="Pfam" id="PF13279">
    <property type="entry name" value="4HBT_2"/>
    <property type="match status" value="1"/>
</dbReference>
<keyword evidence="4" id="KW-1185">Reference proteome</keyword>
<evidence type="ECO:0000256" key="1">
    <source>
        <dbReference type="ARBA" id="ARBA00038476"/>
    </source>
</evidence>
<evidence type="ECO:0008006" key="5">
    <source>
        <dbReference type="Google" id="ProtNLM"/>
    </source>
</evidence>
<dbReference type="Gene3D" id="3.10.129.10">
    <property type="entry name" value="Hotdog Thioesterase"/>
    <property type="match status" value="1"/>
</dbReference>
<comment type="similarity">
    <text evidence="1">Belongs to the lcsJ thioesterase family.</text>
</comment>
<organism evidence="3 4">
    <name type="scientific">Coprinellus micaceus</name>
    <name type="common">Glistening ink-cap mushroom</name>
    <name type="synonym">Coprinus micaceus</name>
    <dbReference type="NCBI Taxonomy" id="71717"/>
    <lineage>
        <taxon>Eukaryota</taxon>
        <taxon>Fungi</taxon>
        <taxon>Dikarya</taxon>
        <taxon>Basidiomycota</taxon>
        <taxon>Agaricomycotina</taxon>
        <taxon>Agaricomycetes</taxon>
        <taxon>Agaricomycetidae</taxon>
        <taxon>Agaricales</taxon>
        <taxon>Agaricineae</taxon>
        <taxon>Psathyrellaceae</taxon>
        <taxon>Coprinellus</taxon>
    </lineage>
</organism>
<dbReference type="PANTHER" id="PTHR12475">
    <property type="match status" value="1"/>
</dbReference>
<dbReference type="AlphaFoldDB" id="A0A4Y7SK57"/>
<feature type="non-terminal residue" evidence="3">
    <location>
        <position position="1"/>
    </location>
</feature>
<evidence type="ECO:0000256" key="2">
    <source>
        <dbReference type="SAM" id="MobiDB-lite"/>
    </source>
</evidence>
<dbReference type="PANTHER" id="PTHR12475:SF4">
    <property type="entry name" value="PROTEIN THEM6"/>
    <property type="match status" value="1"/>
</dbReference>
<feature type="region of interest" description="Disordered" evidence="2">
    <location>
        <begin position="158"/>
        <end position="193"/>
    </location>
</feature>
<comment type="caution">
    <text evidence="3">The sequence shown here is derived from an EMBL/GenBank/DDBJ whole genome shotgun (WGS) entry which is preliminary data.</text>
</comment>
<dbReference type="CDD" id="cd00586">
    <property type="entry name" value="4HBT"/>
    <property type="match status" value="1"/>
</dbReference>